<dbReference type="EMBL" id="SJPP01000001">
    <property type="protein sequence ID" value="TWU11272.1"/>
    <property type="molecule type" value="Genomic_DNA"/>
</dbReference>
<name>A0A5C6BHS5_9PLAN</name>
<evidence type="ECO:0000313" key="3">
    <source>
        <dbReference type="Proteomes" id="UP000320735"/>
    </source>
</evidence>
<feature type="transmembrane region" description="Helical" evidence="1">
    <location>
        <begin position="254"/>
        <end position="274"/>
    </location>
</feature>
<dbReference type="OrthoDB" id="277092at2"/>
<dbReference type="Proteomes" id="UP000320735">
    <property type="component" value="Unassembled WGS sequence"/>
</dbReference>
<feature type="transmembrane region" description="Helical" evidence="1">
    <location>
        <begin position="286"/>
        <end position="305"/>
    </location>
</feature>
<feature type="transmembrane region" description="Helical" evidence="1">
    <location>
        <begin position="124"/>
        <end position="144"/>
    </location>
</feature>
<protein>
    <submittedName>
        <fullName evidence="2">MBOAT family protein</fullName>
    </submittedName>
</protein>
<dbReference type="GO" id="GO:0006629">
    <property type="term" value="P:lipid metabolic process"/>
    <property type="evidence" value="ECO:0007669"/>
    <property type="project" value="InterPro"/>
</dbReference>
<comment type="caution">
    <text evidence="2">The sequence shown here is derived from an EMBL/GenBank/DDBJ whole genome shotgun (WGS) entry which is preliminary data.</text>
</comment>
<feature type="transmembrane region" description="Helical" evidence="1">
    <location>
        <begin position="30"/>
        <end position="48"/>
    </location>
</feature>
<proteinExistence type="predicted"/>
<evidence type="ECO:0000256" key="1">
    <source>
        <dbReference type="SAM" id="Phobius"/>
    </source>
</evidence>
<feature type="transmembrane region" description="Helical" evidence="1">
    <location>
        <begin position="227"/>
        <end position="248"/>
    </location>
</feature>
<accession>A0A5C6BHS5</accession>
<organism evidence="2 3">
    <name type="scientific">Symmachiella macrocystis</name>
    <dbReference type="NCBI Taxonomy" id="2527985"/>
    <lineage>
        <taxon>Bacteria</taxon>
        <taxon>Pseudomonadati</taxon>
        <taxon>Planctomycetota</taxon>
        <taxon>Planctomycetia</taxon>
        <taxon>Planctomycetales</taxon>
        <taxon>Planctomycetaceae</taxon>
        <taxon>Symmachiella</taxon>
    </lineage>
</organism>
<dbReference type="PANTHER" id="PTHR31595">
    <property type="entry name" value="LONG-CHAIN-ALCOHOL O-FATTY-ACYLTRANSFERASE 3-RELATED"/>
    <property type="match status" value="1"/>
</dbReference>
<evidence type="ECO:0000313" key="2">
    <source>
        <dbReference type="EMBL" id="TWU11272.1"/>
    </source>
</evidence>
<keyword evidence="1" id="KW-0812">Transmembrane</keyword>
<dbReference type="AlphaFoldDB" id="A0A5C6BHS5"/>
<keyword evidence="3" id="KW-1185">Reference proteome</keyword>
<dbReference type="PANTHER" id="PTHR31595:SF57">
    <property type="entry name" value="OS04G0481900 PROTEIN"/>
    <property type="match status" value="1"/>
</dbReference>
<dbReference type="InterPro" id="IPR044851">
    <property type="entry name" value="Wax_synthase"/>
</dbReference>
<keyword evidence="1" id="KW-1133">Transmembrane helix</keyword>
<gene>
    <name evidence="2" type="ORF">CA54_00770</name>
</gene>
<feature type="transmembrane region" description="Helical" evidence="1">
    <location>
        <begin position="83"/>
        <end position="104"/>
    </location>
</feature>
<keyword evidence="1" id="KW-0472">Membrane</keyword>
<sequence length="322" mass="36525">MHELFAFLFSVTTAYGYALAAWPVLRLRGRVVVSTITGLAVFVCPLLIPAEHVILRAAVTFLCAELMLKMLDVARQFRRRGRGAVGFPAYARFLIPFPVLFVIFGRRENRTPFRGSWRLMGLKVLSAAVVILLGFALVDFFAQFSIVRTYFLVDHLLKLAIFVLTIEGISRLVNGLERLAGFDIRPVIDRAYVAQTVAEFWCRYNNRVHAWFEHNLFGPVVRHGSPAWGITLCFFASGVFHELGFGIATSRFDGYQFLFFMLQVPAVLISRPLHRWGTRGGIANKLAAHGFTVAWMSATSIFFFHSVNRVFPFYYASEPWLP</sequence>
<reference evidence="2 3" key="1">
    <citation type="submission" date="2019-02" db="EMBL/GenBank/DDBJ databases">
        <title>Deep-cultivation of Planctomycetes and their phenomic and genomic characterization uncovers novel biology.</title>
        <authorList>
            <person name="Wiegand S."/>
            <person name="Jogler M."/>
            <person name="Boedeker C."/>
            <person name="Pinto D."/>
            <person name="Vollmers J."/>
            <person name="Rivas-Marin E."/>
            <person name="Kohn T."/>
            <person name="Peeters S.H."/>
            <person name="Heuer A."/>
            <person name="Rast P."/>
            <person name="Oberbeckmann S."/>
            <person name="Bunk B."/>
            <person name="Jeske O."/>
            <person name="Meyerdierks A."/>
            <person name="Storesund J.E."/>
            <person name="Kallscheuer N."/>
            <person name="Luecker S."/>
            <person name="Lage O.M."/>
            <person name="Pohl T."/>
            <person name="Merkel B.J."/>
            <person name="Hornburger P."/>
            <person name="Mueller R.-W."/>
            <person name="Bruemmer F."/>
            <person name="Labrenz M."/>
            <person name="Spormann A.M."/>
            <person name="Op Den Camp H."/>
            <person name="Overmann J."/>
            <person name="Amann R."/>
            <person name="Jetten M.S.M."/>
            <person name="Mascher T."/>
            <person name="Medema M.H."/>
            <person name="Devos D.P."/>
            <person name="Kaster A.-K."/>
            <person name="Ovreas L."/>
            <person name="Rohde M."/>
            <person name="Galperin M.Y."/>
            <person name="Jogler C."/>
        </authorList>
    </citation>
    <scope>NUCLEOTIDE SEQUENCE [LARGE SCALE GENOMIC DNA]</scope>
    <source>
        <strain evidence="2 3">CA54</strain>
    </source>
</reference>
<dbReference type="GO" id="GO:0008374">
    <property type="term" value="F:O-acyltransferase activity"/>
    <property type="evidence" value="ECO:0007669"/>
    <property type="project" value="InterPro"/>
</dbReference>
<dbReference type="RefSeq" id="WP_146368899.1">
    <property type="nucleotide sequence ID" value="NZ_SJPP01000001.1"/>
</dbReference>